<sequence>MFAPGMLAQSYYGTLKGSVTDSQGAAIAGATVTMTDVNTKIARTAVSNGSGEYLFSAVDPGTFDLTVTSANFQTYVRKGVSVATQQTVTIDTPLAVGASSTTVEVTADAPLVDSSTASNGQVFDTQKLQDLPNLGRNPFLLTKLNTNVTATGDPRFNRFQDQSGSSAISVSGGPINGNNYEIDGVPVTDFSNRAVIIPSVDAVQEMKIQTNTYDAEMGRTGGGNFNTLLKSGTNTLHGNLLGTTRQTNWSANTWNNNYTGAGRPNITQYTYEGSIGGPVKIPHLYDGKDKTFFWLTEEGYRQRSPLAGNYYLPTAAERSGDFSKSSVSIYDPATTNSSGNRTQFAGNIIPSSRQSAVGQKILAALPTCNSICTPVSTYGAFNFRPTDLLGDRADEFVGKLDHQITQRWAANISYMHYGSKEPGGNPLGSFAGDSNSYLLYRKVDATAVNTTYTLNPTTVLTAGWGFNRFPNNTLDLTNNYDQTQLGLPSSYVSALQKKAFPRITMSQINAQMGTNNSGPAVFYSRNFVTGISKSLGKQSLKAGYVYRSISVDFTNVSNGNGFFTFNNTFTAVNANQKNGTGADVADLLLGYPTTGQVQIASRIALNVPYHAFYVQDDYRLTNRLTVNAGLRYEYEPGVHERYNKYAIGFDRTVTNPISATSGVATKGGIMFAGQNGYPTTCCNNSNTKFAPRIGLVYALDQKTVVRAGYGVFYAPIYYSTSASLAPGYVATTTYVASNDSNNTPANSLANPYPTGINQPVGNSLGYSQGIGDSLTTIDQYRRSPVVQQYSLDVQRELPYGVALQLGYVGSKGRNLLPGNGTTYNLDSVNLGAVPYGQGACPASTGASTAAFLNAKSSNPYYGKGGVTAIAAPTVANSQLCRPFPEFASVSIQPSNSKSLYNSMIIKAQKKMAHGATFVTALTWSSNWDSSFGQGSSLNSGNNGPQDIYNLNGEYARAINNTPLRYTAAGTWQLPFGKGRAFLHNRWVDLAVGGWDLNSTFVAQQGGPVPIQLNTNNNSGYGNSVQRPNLVAGANVCTSGSVQSRISHYFNTSAFTDPGQGNYGNAPRTIGSCQAPGYRNVDASIFKDFHAERVTMQFRAEFMNLTNTPQFAISSAALKVGNPAFGTVSTNAINFPRLITLGGKIMF</sequence>
<reference evidence="9 10" key="1">
    <citation type="submission" date="2019-08" db="EMBL/GenBank/DDBJ databases">
        <title>Complete genome sequence of Terriglobus albidus strain ORNL.</title>
        <authorList>
            <person name="Podar M."/>
        </authorList>
    </citation>
    <scope>NUCLEOTIDE SEQUENCE [LARGE SCALE GENOMIC DNA]</scope>
    <source>
        <strain evidence="9 10">ORNL</strain>
    </source>
</reference>
<proteinExistence type="predicted"/>
<keyword evidence="6" id="KW-0472">Membrane</keyword>
<dbReference type="GO" id="GO:0015344">
    <property type="term" value="F:siderophore uptake transmembrane transporter activity"/>
    <property type="evidence" value="ECO:0007669"/>
    <property type="project" value="TreeGrafter"/>
</dbReference>
<comment type="subcellular location">
    <subcellularLocation>
        <location evidence="1">Cell outer membrane</location>
        <topology evidence="1">Multi-pass membrane protein</topology>
    </subcellularLocation>
</comment>
<keyword evidence="7" id="KW-0998">Cell outer membrane</keyword>
<dbReference type="SUPFAM" id="SSF49464">
    <property type="entry name" value="Carboxypeptidase regulatory domain-like"/>
    <property type="match status" value="1"/>
</dbReference>
<dbReference type="InterPro" id="IPR008969">
    <property type="entry name" value="CarboxyPept-like_regulatory"/>
</dbReference>
<evidence type="ECO:0000313" key="10">
    <source>
        <dbReference type="Proteomes" id="UP000321820"/>
    </source>
</evidence>
<evidence type="ECO:0000259" key="8">
    <source>
        <dbReference type="Pfam" id="PF25183"/>
    </source>
</evidence>
<dbReference type="InterPro" id="IPR057601">
    <property type="entry name" value="Oar-like_b-barrel"/>
</dbReference>
<keyword evidence="9" id="KW-0675">Receptor</keyword>
<accession>A0A5B9EKM5</accession>
<gene>
    <name evidence="9" type="ORF">FTW19_19455</name>
</gene>
<dbReference type="Gene3D" id="2.60.40.1120">
    <property type="entry name" value="Carboxypeptidase-like, regulatory domain"/>
    <property type="match status" value="1"/>
</dbReference>
<keyword evidence="10" id="KW-1185">Reference proteome</keyword>
<evidence type="ECO:0000256" key="5">
    <source>
        <dbReference type="ARBA" id="ARBA00022729"/>
    </source>
</evidence>
<evidence type="ECO:0000256" key="1">
    <source>
        <dbReference type="ARBA" id="ARBA00004571"/>
    </source>
</evidence>
<dbReference type="SUPFAM" id="SSF56935">
    <property type="entry name" value="Porins"/>
    <property type="match status" value="1"/>
</dbReference>
<keyword evidence="3" id="KW-1134">Transmembrane beta strand</keyword>
<evidence type="ECO:0000313" key="9">
    <source>
        <dbReference type="EMBL" id="QEE31460.1"/>
    </source>
</evidence>
<dbReference type="KEGG" id="talb:FTW19_19455"/>
<dbReference type="PANTHER" id="PTHR30069:SF29">
    <property type="entry name" value="HEMOGLOBIN AND HEMOGLOBIN-HAPTOGLOBIN-BINDING PROTEIN 1-RELATED"/>
    <property type="match status" value="1"/>
</dbReference>
<dbReference type="GO" id="GO:0044718">
    <property type="term" value="P:siderophore transmembrane transport"/>
    <property type="evidence" value="ECO:0007669"/>
    <property type="project" value="TreeGrafter"/>
</dbReference>
<protein>
    <submittedName>
        <fullName evidence="9">TonB-dependent receptor</fullName>
    </submittedName>
</protein>
<evidence type="ECO:0000256" key="3">
    <source>
        <dbReference type="ARBA" id="ARBA00022452"/>
    </source>
</evidence>
<feature type="domain" description="TonB-dependent transporter Oar-like beta-barrel" evidence="8">
    <location>
        <begin position="229"/>
        <end position="1136"/>
    </location>
</feature>
<evidence type="ECO:0000256" key="7">
    <source>
        <dbReference type="ARBA" id="ARBA00023237"/>
    </source>
</evidence>
<dbReference type="GO" id="GO:0009279">
    <property type="term" value="C:cell outer membrane"/>
    <property type="evidence" value="ECO:0007669"/>
    <property type="project" value="UniProtKB-SubCell"/>
</dbReference>
<dbReference type="EMBL" id="CP042806">
    <property type="protein sequence ID" value="QEE31460.1"/>
    <property type="molecule type" value="Genomic_DNA"/>
</dbReference>
<dbReference type="AlphaFoldDB" id="A0A5B9EKM5"/>
<keyword evidence="2" id="KW-0813">Transport</keyword>
<evidence type="ECO:0000256" key="2">
    <source>
        <dbReference type="ARBA" id="ARBA00022448"/>
    </source>
</evidence>
<evidence type="ECO:0000256" key="4">
    <source>
        <dbReference type="ARBA" id="ARBA00022692"/>
    </source>
</evidence>
<dbReference type="OrthoDB" id="97893at2"/>
<dbReference type="InterPro" id="IPR039426">
    <property type="entry name" value="TonB-dep_rcpt-like"/>
</dbReference>
<keyword evidence="4" id="KW-0812">Transmembrane</keyword>
<dbReference type="Pfam" id="PF25183">
    <property type="entry name" value="OMP_b-brl_4"/>
    <property type="match status" value="1"/>
</dbReference>
<organism evidence="9 10">
    <name type="scientific">Terriglobus albidus</name>
    <dbReference type="NCBI Taxonomy" id="1592106"/>
    <lineage>
        <taxon>Bacteria</taxon>
        <taxon>Pseudomonadati</taxon>
        <taxon>Acidobacteriota</taxon>
        <taxon>Terriglobia</taxon>
        <taxon>Terriglobales</taxon>
        <taxon>Acidobacteriaceae</taxon>
        <taxon>Terriglobus</taxon>
    </lineage>
</organism>
<name>A0A5B9EKM5_9BACT</name>
<evidence type="ECO:0000256" key="6">
    <source>
        <dbReference type="ARBA" id="ARBA00023136"/>
    </source>
</evidence>
<dbReference type="Gene3D" id="2.40.170.20">
    <property type="entry name" value="TonB-dependent receptor, beta-barrel domain"/>
    <property type="match status" value="1"/>
</dbReference>
<keyword evidence="5" id="KW-0732">Signal</keyword>
<dbReference type="InterPro" id="IPR036942">
    <property type="entry name" value="Beta-barrel_TonB_sf"/>
</dbReference>
<dbReference type="PANTHER" id="PTHR30069">
    <property type="entry name" value="TONB-DEPENDENT OUTER MEMBRANE RECEPTOR"/>
    <property type="match status" value="1"/>
</dbReference>
<dbReference type="Proteomes" id="UP000321820">
    <property type="component" value="Chromosome"/>
</dbReference>
<dbReference type="Pfam" id="PF13620">
    <property type="entry name" value="CarboxypepD_reg"/>
    <property type="match status" value="1"/>
</dbReference>